<dbReference type="EMBL" id="CAFZ01000090">
    <property type="protein sequence ID" value="CCA70656.1"/>
    <property type="molecule type" value="Genomic_DNA"/>
</dbReference>
<evidence type="ECO:0000313" key="3">
    <source>
        <dbReference type="Proteomes" id="UP000007148"/>
    </source>
</evidence>
<gene>
    <name evidence="2" type="ORF">PIIN_04592</name>
</gene>
<evidence type="ECO:0000256" key="1">
    <source>
        <dbReference type="SAM" id="MobiDB-lite"/>
    </source>
</evidence>
<proteinExistence type="predicted"/>
<feature type="compositionally biased region" description="Polar residues" evidence="1">
    <location>
        <begin position="168"/>
        <end position="177"/>
    </location>
</feature>
<feature type="region of interest" description="Disordered" evidence="1">
    <location>
        <begin position="158"/>
        <end position="177"/>
    </location>
</feature>
<accession>G4TH63</accession>
<comment type="caution">
    <text evidence="2">The sequence shown here is derived from an EMBL/GenBank/DDBJ whole genome shotgun (WGS) entry which is preliminary data.</text>
</comment>
<name>G4TH63_SERID</name>
<dbReference type="Proteomes" id="UP000007148">
    <property type="component" value="Unassembled WGS sequence"/>
</dbReference>
<reference evidence="2 3" key="1">
    <citation type="journal article" date="2011" name="PLoS Pathog.">
        <title>Endophytic Life Strategies Decoded by Genome and Transcriptome Analyses of the Mutualistic Root Symbiont Piriformospora indica.</title>
        <authorList>
            <person name="Zuccaro A."/>
            <person name="Lahrmann U."/>
            <person name="Guldener U."/>
            <person name="Langen G."/>
            <person name="Pfiffi S."/>
            <person name="Biedenkopf D."/>
            <person name="Wong P."/>
            <person name="Samans B."/>
            <person name="Grimm C."/>
            <person name="Basiewicz M."/>
            <person name="Murat C."/>
            <person name="Martin F."/>
            <person name="Kogel K.H."/>
        </authorList>
    </citation>
    <scope>NUCLEOTIDE SEQUENCE [LARGE SCALE GENOMIC DNA]</scope>
    <source>
        <strain evidence="2 3">DSM 11827</strain>
    </source>
</reference>
<evidence type="ECO:0000313" key="2">
    <source>
        <dbReference type="EMBL" id="CCA70656.1"/>
    </source>
</evidence>
<organism evidence="2 3">
    <name type="scientific">Serendipita indica (strain DSM 11827)</name>
    <name type="common">Root endophyte fungus</name>
    <name type="synonym">Piriformospora indica</name>
    <dbReference type="NCBI Taxonomy" id="1109443"/>
    <lineage>
        <taxon>Eukaryota</taxon>
        <taxon>Fungi</taxon>
        <taxon>Dikarya</taxon>
        <taxon>Basidiomycota</taxon>
        <taxon>Agaricomycotina</taxon>
        <taxon>Agaricomycetes</taxon>
        <taxon>Sebacinales</taxon>
        <taxon>Serendipitaceae</taxon>
        <taxon>Serendipita</taxon>
    </lineage>
</organism>
<dbReference type="InParanoid" id="G4TH63"/>
<dbReference type="AlphaFoldDB" id="G4TH63"/>
<dbReference type="HOGENOM" id="CLU_1518463_0_0_1"/>
<keyword evidence="3" id="KW-1185">Reference proteome</keyword>
<protein>
    <submittedName>
        <fullName evidence="2">Uncharacterized protein</fullName>
    </submittedName>
</protein>
<sequence length="177" mass="19972">MSEDTPRSREWFLTLELRPCGWYQRCGTNSLVNIFIVQRSMSLTSCAIQGNHYCTSKFEDGSEAYQYLNRKTDHVVTNAGSIAVSSYRPNSRAAFAFDYHHQDATDDIWGALRCCQSPRPQQPFDAEALSSKAALDPHHFAKKDVKFALTPEGHSSHFQTVVAKDQQVDNQPRLGSQ</sequence>